<reference evidence="1 2" key="1">
    <citation type="journal article" date="2016" name="Sci. Rep.">
        <title>The Dendrobium catenatum Lindl. genome sequence provides insights into polysaccharide synthase, floral development and adaptive evolution.</title>
        <authorList>
            <person name="Zhang G.Q."/>
            <person name="Xu Q."/>
            <person name="Bian C."/>
            <person name="Tsai W.C."/>
            <person name="Yeh C.M."/>
            <person name="Liu K.W."/>
            <person name="Yoshida K."/>
            <person name="Zhang L.S."/>
            <person name="Chang S.B."/>
            <person name="Chen F."/>
            <person name="Shi Y."/>
            <person name="Su Y.Y."/>
            <person name="Zhang Y.Q."/>
            <person name="Chen L.J."/>
            <person name="Yin Y."/>
            <person name="Lin M."/>
            <person name="Huang H."/>
            <person name="Deng H."/>
            <person name="Wang Z.W."/>
            <person name="Zhu S.L."/>
            <person name="Zhao X."/>
            <person name="Deng C."/>
            <person name="Niu S.C."/>
            <person name="Huang J."/>
            <person name="Wang M."/>
            <person name="Liu G.H."/>
            <person name="Yang H.J."/>
            <person name="Xiao X.J."/>
            <person name="Hsiao Y.Y."/>
            <person name="Wu W.L."/>
            <person name="Chen Y.Y."/>
            <person name="Mitsuda N."/>
            <person name="Ohme-Takagi M."/>
            <person name="Luo Y.B."/>
            <person name="Van de Peer Y."/>
            <person name="Liu Z.J."/>
        </authorList>
    </citation>
    <scope>NUCLEOTIDE SEQUENCE [LARGE SCALE GENOMIC DNA]</scope>
    <source>
        <tissue evidence="1">The whole plant</tissue>
    </source>
</reference>
<evidence type="ECO:0008006" key="3">
    <source>
        <dbReference type="Google" id="ProtNLM"/>
    </source>
</evidence>
<dbReference type="Proteomes" id="UP000233837">
    <property type="component" value="Unassembled WGS sequence"/>
</dbReference>
<proteinExistence type="predicted"/>
<protein>
    <recommendedName>
        <fullName evidence="3">Reverse transcriptase domain-containing protein</fullName>
    </recommendedName>
</protein>
<name>A0A2I0V7A8_9ASPA</name>
<keyword evidence="2" id="KW-1185">Reference proteome</keyword>
<sequence length="59" mass="6865">MPRAAKAYAIILIPKSSHAFFINYFKPISLCNIFYKLVANRIQLFFPYIIHLSQSGFIK</sequence>
<organism evidence="1 2">
    <name type="scientific">Dendrobium catenatum</name>
    <dbReference type="NCBI Taxonomy" id="906689"/>
    <lineage>
        <taxon>Eukaryota</taxon>
        <taxon>Viridiplantae</taxon>
        <taxon>Streptophyta</taxon>
        <taxon>Embryophyta</taxon>
        <taxon>Tracheophyta</taxon>
        <taxon>Spermatophyta</taxon>
        <taxon>Magnoliopsida</taxon>
        <taxon>Liliopsida</taxon>
        <taxon>Asparagales</taxon>
        <taxon>Orchidaceae</taxon>
        <taxon>Epidendroideae</taxon>
        <taxon>Malaxideae</taxon>
        <taxon>Dendrobiinae</taxon>
        <taxon>Dendrobium</taxon>
    </lineage>
</organism>
<gene>
    <name evidence="1" type="ORF">MA16_Dca023683</name>
</gene>
<reference evidence="1 2" key="2">
    <citation type="journal article" date="2017" name="Nature">
        <title>The Apostasia genome and the evolution of orchids.</title>
        <authorList>
            <person name="Zhang G.Q."/>
            <person name="Liu K.W."/>
            <person name="Li Z."/>
            <person name="Lohaus R."/>
            <person name="Hsiao Y.Y."/>
            <person name="Niu S.C."/>
            <person name="Wang J.Y."/>
            <person name="Lin Y.C."/>
            <person name="Xu Q."/>
            <person name="Chen L.J."/>
            <person name="Yoshida K."/>
            <person name="Fujiwara S."/>
            <person name="Wang Z.W."/>
            <person name="Zhang Y.Q."/>
            <person name="Mitsuda N."/>
            <person name="Wang M."/>
            <person name="Liu G.H."/>
            <person name="Pecoraro L."/>
            <person name="Huang H.X."/>
            <person name="Xiao X.J."/>
            <person name="Lin M."/>
            <person name="Wu X.Y."/>
            <person name="Wu W.L."/>
            <person name="Chen Y.Y."/>
            <person name="Chang S.B."/>
            <person name="Sakamoto S."/>
            <person name="Ohme-Takagi M."/>
            <person name="Yagi M."/>
            <person name="Zeng S.J."/>
            <person name="Shen C.Y."/>
            <person name="Yeh C.M."/>
            <person name="Luo Y.B."/>
            <person name="Tsai W.C."/>
            <person name="Van de Peer Y."/>
            <person name="Liu Z.J."/>
        </authorList>
    </citation>
    <scope>NUCLEOTIDE SEQUENCE [LARGE SCALE GENOMIC DNA]</scope>
    <source>
        <tissue evidence="1">The whole plant</tissue>
    </source>
</reference>
<dbReference type="AlphaFoldDB" id="A0A2I0V7A8"/>
<dbReference type="EMBL" id="KZ504133">
    <property type="protein sequence ID" value="PKU59290.1"/>
    <property type="molecule type" value="Genomic_DNA"/>
</dbReference>
<evidence type="ECO:0000313" key="2">
    <source>
        <dbReference type="Proteomes" id="UP000233837"/>
    </source>
</evidence>
<accession>A0A2I0V7A8</accession>
<evidence type="ECO:0000313" key="1">
    <source>
        <dbReference type="EMBL" id="PKU59290.1"/>
    </source>
</evidence>